<dbReference type="EMBL" id="CP040896">
    <property type="protein sequence ID" value="QDA60044.1"/>
    <property type="molecule type" value="Genomic_DNA"/>
</dbReference>
<dbReference type="GO" id="GO:0006508">
    <property type="term" value="P:proteolysis"/>
    <property type="evidence" value="ECO:0007669"/>
    <property type="project" value="UniProtKB-KW"/>
</dbReference>
<feature type="domain" description="Peptidase S8/S53" evidence="6">
    <location>
        <begin position="26"/>
        <end position="108"/>
    </location>
</feature>
<dbReference type="PROSITE" id="PS51892">
    <property type="entry name" value="SUBTILASE"/>
    <property type="match status" value="1"/>
</dbReference>
<comment type="caution">
    <text evidence="5">Lacks conserved residue(s) required for the propagation of feature annotation.</text>
</comment>
<keyword evidence="2" id="KW-0645">Protease</keyword>
<comment type="similarity">
    <text evidence="1 5">Belongs to the peptidase S8 family.</text>
</comment>
<dbReference type="PANTHER" id="PTHR43806">
    <property type="entry name" value="PEPTIDASE S8"/>
    <property type="match status" value="1"/>
</dbReference>
<dbReference type="InterPro" id="IPR036852">
    <property type="entry name" value="Peptidase_S8/S53_dom_sf"/>
</dbReference>
<keyword evidence="8" id="KW-1185">Reference proteome</keyword>
<protein>
    <recommendedName>
        <fullName evidence="6">Peptidase S8/S53 domain-containing protein</fullName>
    </recommendedName>
</protein>
<reference evidence="7 8" key="1">
    <citation type="submission" date="2019-06" db="EMBL/GenBank/DDBJ databases">
        <authorList>
            <person name="Srinivasan S."/>
        </authorList>
    </citation>
    <scope>NUCLEOTIDE SEQUENCE [LARGE SCALE GENOMIC DNA]</scope>
    <source>
        <strain evidence="7 8">17J68-5</strain>
    </source>
</reference>
<evidence type="ECO:0000313" key="8">
    <source>
        <dbReference type="Proteomes" id="UP000305398"/>
    </source>
</evidence>
<gene>
    <name evidence="7" type="ORF">FHG12_07945</name>
</gene>
<accession>A0A5B7ZXZ7</accession>
<dbReference type="GO" id="GO:0004252">
    <property type="term" value="F:serine-type endopeptidase activity"/>
    <property type="evidence" value="ECO:0007669"/>
    <property type="project" value="InterPro"/>
</dbReference>
<evidence type="ECO:0000256" key="3">
    <source>
        <dbReference type="ARBA" id="ARBA00022801"/>
    </source>
</evidence>
<dbReference type="RefSeq" id="WP_139515222.1">
    <property type="nucleotide sequence ID" value="NZ_CP040896.1"/>
</dbReference>
<dbReference type="KEGG" id="hyj:FHG12_07945"/>
<evidence type="ECO:0000256" key="2">
    <source>
        <dbReference type="ARBA" id="ARBA00022670"/>
    </source>
</evidence>
<dbReference type="OrthoDB" id="9798386at2"/>
<name>A0A5B7ZXZ7_9BACT</name>
<dbReference type="Gene3D" id="3.40.50.200">
    <property type="entry name" value="Peptidase S8/S53 domain"/>
    <property type="match status" value="1"/>
</dbReference>
<organism evidence="7 8">
    <name type="scientific">Hymenobacter jejuensis</name>
    <dbReference type="NCBI Taxonomy" id="2502781"/>
    <lineage>
        <taxon>Bacteria</taxon>
        <taxon>Pseudomonadati</taxon>
        <taxon>Bacteroidota</taxon>
        <taxon>Cytophagia</taxon>
        <taxon>Cytophagales</taxon>
        <taxon>Hymenobacteraceae</taxon>
        <taxon>Hymenobacter</taxon>
    </lineage>
</organism>
<evidence type="ECO:0000256" key="5">
    <source>
        <dbReference type="PROSITE-ProRule" id="PRU01240"/>
    </source>
</evidence>
<keyword evidence="4" id="KW-0720">Serine protease</keyword>
<keyword evidence="3" id="KW-0378">Hydrolase</keyword>
<dbReference type="AlphaFoldDB" id="A0A5B7ZXZ7"/>
<dbReference type="Pfam" id="PF00082">
    <property type="entry name" value="Peptidase_S8"/>
    <property type="match status" value="1"/>
</dbReference>
<dbReference type="Proteomes" id="UP000305398">
    <property type="component" value="Chromosome"/>
</dbReference>
<evidence type="ECO:0000256" key="1">
    <source>
        <dbReference type="ARBA" id="ARBA00011073"/>
    </source>
</evidence>
<evidence type="ECO:0000313" key="7">
    <source>
        <dbReference type="EMBL" id="QDA60044.1"/>
    </source>
</evidence>
<dbReference type="PANTHER" id="PTHR43806:SF11">
    <property type="entry name" value="CEREVISIN-RELATED"/>
    <property type="match status" value="1"/>
</dbReference>
<proteinExistence type="inferred from homology"/>
<evidence type="ECO:0000259" key="6">
    <source>
        <dbReference type="Pfam" id="PF00082"/>
    </source>
</evidence>
<dbReference type="InterPro" id="IPR050131">
    <property type="entry name" value="Peptidase_S8_subtilisin-like"/>
</dbReference>
<evidence type="ECO:0000256" key="4">
    <source>
        <dbReference type="ARBA" id="ARBA00022825"/>
    </source>
</evidence>
<dbReference type="SUPFAM" id="SSF52743">
    <property type="entry name" value="Subtilisin-like"/>
    <property type="match status" value="1"/>
</dbReference>
<sequence>MQNIDVAASKSFVPKEGVQFVGTGFSHGTHTAGTIAAVDNKIGVVGVAPEATLILVKVLADGGSGSFSWMINGIYYAVTQQADVINMSLGGTFLRNGKYLDDNGTPDNPADDFVGHGCQRHTGADCGH</sequence>
<dbReference type="InterPro" id="IPR000209">
    <property type="entry name" value="Peptidase_S8/S53_dom"/>
</dbReference>